<protein>
    <submittedName>
        <fullName evidence="5">Cytochrome P450</fullName>
    </submittedName>
</protein>
<feature type="binding site" description="axial binding residue" evidence="3">
    <location>
        <position position="394"/>
    </location>
    <ligand>
        <name>heme</name>
        <dbReference type="ChEBI" id="CHEBI:30413"/>
    </ligand>
    <ligandPart>
        <name>Fe</name>
        <dbReference type="ChEBI" id="CHEBI:18248"/>
    </ligandPart>
</feature>
<keyword evidence="3 4" id="KW-0349">Heme</keyword>
<dbReference type="Pfam" id="PF00067">
    <property type="entry name" value="p450"/>
    <property type="match status" value="1"/>
</dbReference>
<dbReference type="InterPro" id="IPR001128">
    <property type="entry name" value="Cyt_P450"/>
</dbReference>
<name>A0A5J4KZ81_9CHLR</name>
<comment type="similarity">
    <text evidence="2 4">Belongs to the cytochrome P450 family.</text>
</comment>
<gene>
    <name evidence="5" type="ORF">KDW_46780</name>
</gene>
<accession>A0A5J4KZ81</accession>
<dbReference type="GO" id="GO:0016705">
    <property type="term" value="F:oxidoreductase activity, acting on paired donors, with incorporation or reduction of molecular oxygen"/>
    <property type="evidence" value="ECO:0007669"/>
    <property type="project" value="InterPro"/>
</dbReference>
<dbReference type="PROSITE" id="PS00086">
    <property type="entry name" value="CYTOCHROME_P450"/>
    <property type="match status" value="1"/>
</dbReference>
<evidence type="ECO:0000313" key="5">
    <source>
        <dbReference type="EMBL" id="GER90516.1"/>
    </source>
</evidence>
<keyword evidence="4" id="KW-0560">Oxidoreductase</keyword>
<dbReference type="PRINTS" id="PR00463">
    <property type="entry name" value="EP450I"/>
</dbReference>
<reference evidence="5 6" key="1">
    <citation type="submission" date="2019-10" db="EMBL/GenBank/DDBJ databases">
        <title>Dictyobacter vulcani sp. nov., within the class Ktedonobacteria, isolated from soil of volcanic Mt. Zao.</title>
        <authorList>
            <person name="Zheng Y."/>
            <person name="Wang C.M."/>
            <person name="Sakai Y."/>
            <person name="Abe K."/>
            <person name="Yokota A."/>
            <person name="Yabe S."/>
        </authorList>
    </citation>
    <scope>NUCLEOTIDE SEQUENCE [LARGE SCALE GENOMIC DNA]</scope>
    <source>
        <strain evidence="5 6">W12</strain>
    </source>
</reference>
<dbReference type="Gene3D" id="1.10.630.10">
    <property type="entry name" value="Cytochrome P450"/>
    <property type="match status" value="1"/>
</dbReference>
<organism evidence="5 6">
    <name type="scientific">Dictyobacter vulcani</name>
    <dbReference type="NCBI Taxonomy" id="2607529"/>
    <lineage>
        <taxon>Bacteria</taxon>
        <taxon>Bacillati</taxon>
        <taxon>Chloroflexota</taxon>
        <taxon>Ktedonobacteria</taxon>
        <taxon>Ktedonobacterales</taxon>
        <taxon>Dictyobacteraceae</taxon>
        <taxon>Dictyobacter</taxon>
    </lineage>
</organism>
<dbReference type="InterPro" id="IPR036396">
    <property type="entry name" value="Cyt_P450_sf"/>
</dbReference>
<dbReference type="InterPro" id="IPR050121">
    <property type="entry name" value="Cytochrome_P450_monoxygenase"/>
</dbReference>
<dbReference type="RefSeq" id="WP_151758253.1">
    <property type="nucleotide sequence ID" value="NZ_BKZW01000002.1"/>
</dbReference>
<dbReference type="PANTHER" id="PTHR24305:SF166">
    <property type="entry name" value="CYTOCHROME P450 12A4, MITOCHONDRIAL-RELATED"/>
    <property type="match status" value="1"/>
</dbReference>
<comment type="cofactor">
    <cofactor evidence="1 3">
        <name>heme</name>
        <dbReference type="ChEBI" id="CHEBI:30413"/>
    </cofactor>
</comment>
<comment type="caution">
    <text evidence="5">The sequence shown here is derived from an EMBL/GenBank/DDBJ whole genome shotgun (WGS) entry which is preliminary data.</text>
</comment>
<dbReference type="GO" id="GO:0004497">
    <property type="term" value="F:monooxygenase activity"/>
    <property type="evidence" value="ECO:0007669"/>
    <property type="project" value="UniProtKB-KW"/>
</dbReference>
<proteinExistence type="inferred from homology"/>
<dbReference type="InterPro" id="IPR002401">
    <property type="entry name" value="Cyt_P450_E_grp-I"/>
</dbReference>
<keyword evidence="3 4" id="KW-0479">Metal-binding</keyword>
<sequence>MVASSLPQAQAVPFTRGHFLLGNYQEFLQDRLGFLNHLAQEGDVRGFRIGPVPLLFFNKAEHAQHVLVEYANDFSKGKLMHKAVGNNGLFVSEGEFHRHQRKLMAPCFQPRHIASYADTIVHYAKRLMQEWEDGAIIDINHSMIRFTMSIVGKVLFDTDFLSETDELGVAINTGLAHAVRTLTSPFMLPLSIPTLYNQRVRQATHLLETRLSQMIEERRQHPDDRNDLLSHLLRARDDEGQPMSDQQLIDECVTLFTAGHETTAAALAWTWYLLCEHPQSYQKLQQEVDQELQGHLPTFEDLPQLPYCLQVFKETMRLYPPASGILRESLHDTVIDDYRVPKGTTILISPYTLHRRADTFPEPESFQPERFEPSREKLLPRSASIPFGAGPRICIGNHFALMEGQLLIAAITQHCTFRLVPGQLIVPDVVHHLALRPGGEVKVRVHVR</sequence>
<dbReference type="Proteomes" id="UP000326912">
    <property type="component" value="Unassembled WGS sequence"/>
</dbReference>
<dbReference type="GO" id="GO:0005506">
    <property type="term" value="F:iron ion binding"/>
    <property type="evidence" value="ECO:0007669"/>
    <property type="project" value="InterPro"/>
</dbReference>
<keyword evidence="6" id="KW-1185">Reference proteome</keyword>
<dbReference type="AlphaFoldDB" id="A0A5J4KZ81"/>
<keyword evidence="3 4" id="KW-0408">Iron</keyword>
<evidence type="ECO:0000256" key="2">
    <source>
        <dbReference type="ARBA" id="ARBA00010617"/>
    </source>
</evidence>
<evidence type="ECO:0000256" key="1">
    <source>
        <dbReference type="ARBA" id="ARBA00001971"/>
    </source>
</evidence>
<dbReference type="CDD" id="cd20620">
    <property type="entry name" value="CYP132-like"/>
    <property type="match status" value="1"/>
</dbReference>
<evidence type="ECO:0000256" key="3">
    <source>
        <dbReference type="PIRSR" id="PIRSR602401-1"/>
    </source>
</evidence>
<dbReference type="PANTHER" id="PTHR24305">
    <property type="entry name" value="CYTOCHROME P450"/>
    <property type="match status" value="1"/>
</dbReference>
<dbReference type="InterPro" id="IPR017972">
    <property type="entry name" value="Cyt_P450_CS"/>
</dbReference>
<evidence type="ECO:0000313" key="6">
    <source>
        <dbReference type="Proteomes" id="UP000326912"/>
    </source>
</evidence>
<keyword evidence="4" id="KW-0503">Monooxygenase</keyword>
<dbReference type="SUPFAM" id="SSF48264">
    <property type="entry name" value="Cytochrome P450"/>
    <property type="match status" value="1"/>
</dbReference>
<evidence type="ECO:0000256" key="4">
    <source>
        <dbReference type="RuleBase" id="RU000461"/>
    </source>
</evidence>
<dbReference type="GO" id="GO:0020037">
    <property type="term" value="F:heme binding"/>
    <property type="evidence" value="ECO:0007669"/>
    <property type="project" value="InterPro"/>
</dbReference>
<dbReference type="EMBL" id="BKZW01000002">
    <property type="protein sequence ID" value="GER90516.1"/>
    <property type="molecule type" value="Genomic_DNA"/>
</dbReference>
<dbReference type="PRINTS" id="PR00385">
    <property type="entry name" value="P450"/>
</dbReference>